<keyword evidence="2" id="KW-0325">Glycoprotein</keyword>
<feature type="chain" id="PRO_5017379947" evidence="3">
    <location>
        <begin position="24"/>
        <end position="287"/>
    </location>
</feature>
<proteinExistence type="inferred from homology"/>
<protein>
    <submittedName>
        <fullName evidence="4">Blast:GILT-like protein C02D5.2</fullName>
    </submittedName>
</protein>
<dbReference type="Proteomes" id="UP000268350">
    <property type="component" value="Unassembled WGS sequence"/>
</dbReference>
<sequence length="287" mass="32584">MYNKLSLFCALGVLLISIASGNGQKLSSANETEVTATATATATAPVEAQRLLLAIHYEALCPDSVYFIRRRLHDALLDNDWWQYTELKLYPFGKAGFYNNTATKEMQVFCQHGWEECELNALHGCILETLEIKEAFKLIYCMMRAYSNQLDKCSTHLGLDVSAARKCKQTRNTPEILAPYGKETLKLGLSFVPTIVFENVSALYLRSPLGMFVKFLPQSPLGIRAVRAEQHSVQFRGSLLQSVREKVQHEASHVRLAKSHSTMMKHCMFYNVVKPINNNYTLDWCFR</sequence>
<dbReference type="Pfam" id="PF03227">
    <property type="entry name" value="GILT"/>
    <property type="match status" value="1"/>
</dbReference>
<dbReference type="GO" id="GO:0016671">
    <property type="term" value="F:oxidoreductase activity, acting on a sulfur group of donors, disulfide as acceptor"/>
    <property type="evidence" value="ECO:0007669"/>
    <property type="project" value="InterPro"/>
</dbReference>
<evidence type="ECO:0000313" key="4">
    <source>
        <dbReference type="EMBL" id="SPP81220.1"/>
    </source>
</evidence>
<accession>A0A3B0K0B4</accession>
<gene>
    <name evidence="4" type="ORF">DGUA_6G006221</name>
</gene>
<comment type="similarity">
    <text evidence="1">Belongs to the GILT family.</text>
</comment>
<organism evidence="4 5">
    <name type="scientific">Drosophila guanche</name>
    <name type="common">Fruit fly</name>
    <dbReference type="NCBI Taxonomy" id="7266"/>
    <lineage>
        <taxon>Eukaryota</taxon>
        <taxon>Metazoa</taxon>
        <taxon>Ecdysozoa</taxon>
        <taxon>Arthropoda</taxon>
        <taxon>Hexapoda</taxon>
        <taxon>Insecta</taxon>
        <taxon>Pterygota</taxon>
        <taxon>Neoptera</taxon>
        <taxon>Endopterygota</taxon>
        <taxon>Diptera</taxon>
        <taxon>Brachycera</taxon>
        <taxon>Muscomorpha</taxon>
        <taxon>Ephydroidea</taxon>
        <taxon>Drosophilidae</taxon>
        <taxon>Drosophila</taxon>
        <taxon>Sophophora</taxon>
    </lineage>
</organism>
<keyword evidence="3" id="KW-0732">Signal</keyword>
<dbReference type="OrthoDB" id="958254at2759"/>
<reference evidence="5" key="1">
    <citation type="submission" date="2018-01" db="EMBL/GenBank/DDBJ databases">
        <authorList>
            <person name="Alioto T."/>
            <person name="Alioto T."/>
        </authorList>
    </citation>
    <scope>NUCLEOTIDE SEQUENCE [LARGE SCALE GENOMIC DNA]</scope>
</reference>
<evidence type="ECO:0000313" key="5">
    <source>
        <dbReference type="Proteomes" id="UP000268350"/>
    </source>
</evidence>
<feature type="signal peptide" evidence="3">
    <location>
        <begin position="1"/>
        <end position="23"/>
    </location>
</feature>
<dbReference type="InterPro" id="IPR004911">
    <property type="entry name" value="Interferon-induced_GILT"/>
</dbReference>
<dbReference type="PANTHER" id="PTHR13234:SF73">
    <property type="entry name" value="GILT-LIKE PROTEIN 2-RELATED"/>
    <property type="match status" value="1"/>
</dbReference>
<name>A0A3B0K0B4_DROGU</name>
<keyword evidence="5" id="KW-1185">Reference proteome</keyword>
<dbReference type="EMBL" id="OUUW01000005">
    <property type="protein sequence ID" value="SPP81220.1"/>
    <property type="molecule type" value="Genomic_DNA"/>
</dbReference>
<dbReference type="AlphaFoldDB" id="A0A3B0K0B4"/>
<dbReference type="PANTHER" id="PTHR13234">
    <property type="entry name" value="GAMMA-INTERFERON INDUCIBLE LYSOSOMAL THIOL REDUCTASE GILT"/>
    <property type="match status" value="1"/>
</dbReference>
<evidence type="ECO:0000256" key="1">
    <source>
        <dbReference type="ARBA" id="ARBA00005679"/>
    </source>
</evidence>
<evidence type="ECO:0000256" key="2">
    <source>
        <dbReference type="ARBA" id="ARBA00023180"/>
    </source>
</evidence>
<evidence type="ECO:0000256" key="3">
    <source>
        <dbReference type="SAM" id="SignalP"/>
    </source>
</evidence>